<reference evidence="2" key="2">
    <citation type="submission" date="2020-08" db="EMBL/GenBank/DDBJ databases">
        <authorList>
            <person name="Chen M."/>
            <person name="Teng W."/>
            <person name="Zhao L."/>
            <person name="Hu C."/>
            <person name="Zhou Y."/>
            <person name="Han B."/>
            <person name="Song L."/>
            <person name="Shu W."/>
        </authorList>
    </citation>
    <scope>NUCLEOTIDE SEQUENCE</scope>
    <source>
        <strain evidence="2">FACHB-1277</strain>
    </source>
</reference>
<sequence length="175" mass="18967">MSDLLGKEAAAVPTKKSSKRVLAMIGIGAIPLGIGICFIQVPIGCACGNPDISTTGHYVKAQAYHISEYQTFTKSYESIGIPPIPEKTKRYSFSTEVTSDRFYIYATPRAVPTDLFRLGLTKAEISPLVGAVAYDRKQKTTDSILCVAEQGSFDKPPKPIFNGGKFTCPSGFYAR</sequence>
<protein>
    <submittedName>
        <fullName evidence="2">Uncharacterized protein</fullName>
    </submittedName>
</protein>
<evidence type="ECO:0000256" key="1">
    <source>
        <dbReference type="SAM" id="Phobius"/>
    </source>
</evidence>
<dbReference type="RefSeq" id="WP_190352115.1">
    <property type="nucleotide sequence ID" value="NZ_JACJPY010000063.1"/>
</dbReference>
<keyword evidence="1" id="KW-1133">Transmembrane helix</keyword>
<accession>A0A926UUZ6</accession>
<keyword evidence="1" id="KW-0812">Transmembrane</keyword>
<keyword evidence="1" id="KW-0472">Membrane</keyword>
<dbReference type="EMBL" id="JACJPY010000063">
    <property type="protein sequence ID" value="MBD2151697.1"/>
    <property type="molecule type" value="Genomic_DNA"/>
</dbReference>
<organism evidence="2 3">
    <name type="scientific">Pseudanabaena cinerea FACHB-1277</name>
    <dbReference type="NCBI Taxonomy" id="2949581"/>
    <lineage>
        <taxon>Bacteria</taxon>
        <taxon>Bacillati</taxon>
        <taxon>Cyanobacteriota</taxon>
        <taxon>Cyanophyceae</taxon>
        <taxon>Pseudanabaenales</taxon>
        <taxon>Pseudanabaenaceae</taxon>
        <taxon>Pseudanabaena</taxon>
        <taxon>Pseudanabaena cinerea</taxon>
    </lineage>
</organism>
<dbReference type="Pfam" id="PF16734">
    <property type="entry name" value="Pilin_GH"/>
    <property type="match status" value="1"/>
</dbReference>
<dbReference type="AlphaFoldDB" id="A0A926UUZ6"/>
<evidence type="ECO:0000313" key="2">
    <source>
        <dbReference type="EMBL" id="MBD2151697.1"/>
    </source>
</evidence>
<dbReference type="InterPro" id="IPR031975">
    <property type="entry name" value="Pilin_GH"/>
</dbReference>
<gene>
    <name evidence="2" type="ORF">H6F44_16445</name>
</gene>
<feature type="transmembrane region" description="Helical" evidence="1">
    <location>
        <begin position="21"/>
        <end position="43"/>
    </location>
</feature>
<name>A0A926UUZ6_9CYAN</name>
<comment type="caution">
    <text evidence="2">The sequence shown here is derived from an EMBL/GenBank/DDBJ whole genome shotgun (WGS) entry which is preliminary data.</text>
</comment>
<evidence type="ECO:0000313" key="3">
    <source>
        <dbReference type="Proteomes" id="UP000631421"/>
    </source>
</evidence>
<reference evidence="2" key="1">
    <citation type="journal article" date="2015" name="ISME J.">
        <title>Draft Genome Sequence of Streptomyces incarnatus NRRL8089, which Produces the Nucleoside Antibiotic Sinefungin.</title>
        <authorList>
            <person name="Oshima K."/>
            <person name="Hattori M."/>
            <person name="Shimizu H."/>
            <person name="Fukuda K."/>
            <person name="Nemoto M."/>
            <person name="Inagaki K."/>
            <person name="Tamura T."/>
        </authorList>
    </citation>
    <scope>NUCLEOTIDE SEQUENCE</scope>
    <source>
        <strain evidence="2">FACHB-1277</strain>
    </source>
</reference>
<keyword evidence="3" id="KW-1185">Reference proteome</keyword>
<dbReference type="Proteomes" id="UP000631421">
    <property type="component" value="Unassembled WGS sequence"/>
</dbReference>
<proteinExistence type="predicted"/>